<sequence length="231" mass="26019">MSSLAPYDDTASVDDVIDLNQDCSSSDGRSTSQQHYRISLHSIDDDELRLFRRDLVTPAPSVCGGDDTDVIKRNMIRSRFVPPSRIQRPVSRGESVMLFKKINNGDEDVSFDDLVSTELRDFLDTDFMMDGVLSRPVSRTTIDKNASKIQDISKFSSSVSYNNNEHKQPTKNQRTMLPSKLRSLSTSKSNPTEIQAHEKSRKHTSSVSSSYANRNDDDDDDDDEYHCVSAL</sequence>
<dbReference type="OrthoDB" id="2288346at2759"/>
<dbReference type="EMBL" id="KE123901">
    <property type="protein sequence ID" value="EPB92305.1"/>
    <property type="molecule type" value="Genomic_DNA"/>
</dbReference>
<evidence type="ECO:0000313" key="2">
    <source>
        <dbReference type="EMBL" id="EPB92305.1"/>
    </source>
</evidence>
<dbReference type="Proteomes" id="UP000014254">
    <property type="component" value="Unassembled WGS sequence"/>
</dbReference>
<evidence type="ECO:0000256" key="1">
    <source>
        <dbReference type="SAM" id="MobiDB-lite"/>
    </source>
</evidence>
<accession>S2KIP7</accession>
<dbReference type="InParanoid" id="S2KIP7"/>
<gene>
    <name evidence="2" type="ORF">HMPREF1544_00874</name>
</gene>
<dbReference type="VEuPathDB" id="FungiDB:HMPREF1544_00874"/>
<keyword evidence="3" id="KW-1185">Reference proteome</keyword>
<proteinExistence type="predicted"/>
<reference evidence="3" key="1">
    <citation type="submission" date="2013-05" db="EMBL/GenBank/DDBJ databases">
        <title>The Genome sequence of Mucor circinelloides f. circinelloides 1006PhL.</title>
        <authorList>
            <consortium name="The Broad Institute Genomics Platform"/>
            <person name="Cuomo C."/>
            <person name="Earl A."/>
            <person name="Findley K."/>
            <person name="Lee S.C."/>
            <person name="Walker B."/>
            <person name="Young S."/>
            <person name="Zeng Q."/>
            <person name="Gargeya S."/>
            <person name="Fitzgerald M."/>
            <person name="Haas B."/>
            <person name="Abouelleil A."/>
            <person name="Allen A.W."/>
            <person name="Alvarado L."/>
            <person name="Arachchi H.M."/>
            <person name="Berlin A.M."/>
            <person name="Chapman S.B."/>
            <person name="Gainer-Dewar J."/>
            <person name="Goldberg J."/>
            <person name="Griggs A."/>
            <person name="Gujja S."/>
            <person name="Hansen M."/>
            <person name="Howarth C."/>
            <person name="Imamovic A."/>
            <person name="Ireland A."/>
            <person name="Larimer J."/>
            <person name="McCowan C."/>
            <person name="Murphy C."/>
            <person name="Pearson M."/>
            <person name="Poon T.W."/>
            <person name="Priest M."/>
            <person name="Roberts A."/>
            <person name="Saif S."/>
            <person name="Shea T."/>
            <person name="Sisk P."/>
            <person name="Sykes S."/>
            <person name="Wortman J."/>
            <person name="Nusbaum C."/>
            <person name="Birren B."/>
        </authorList>
    </citation>
    <scope>NUCLEOTIDE SEQUENCE [LARGE SCALE GENOMIC DNA]</scope>
    <source>
        <strain evidence="3">1006PhL</strain>
    </source>
</reference>
<protein>
    <submittedName>
        <fullName evidence="2">Uncharacterized protein</fullName>
    </submittedName>
</protein>
<feature type="region of interest" description="Disordered" evidence="1">
    <location>
        <begin position="159"/>
        <end position="231"/>
    </location>
</feature>
<dbReference type="AlphaFoldDB" id="S2KIP7"/>
<evidence type="ECO:0000313" key="3">
    <source>
        <dbReference type="Proteomes" id="UP000014254"/>
    </source>
</evidence>
<organism evidence="2 3">
    <name type="scientific">Mucor circinelloides f. circinelloides (strain 1006PhL)</name>
    <name type="common">Mucormycosis agent</name>
    <name type="synonym">Calyptromyces circinelloides</name>
    <dbReference type="NCBI Taxonomy" id="1220926"/>
    <lineage>
        <taxon>Eukaryota</taxon>
        <taxon>Fungi</taxon>
        <taxon>Fungi incertae sedis</taxon>
        <taxon>Mucoromycota</taxon>
        <taxon>Mucoromycotina</taxon>
        <taxon>Mucoromycetes</taxon>
        <taxon>Mucorales</taxon>
        <taxon>Mucorineae</taxon>
        <taxon>Mucoraceae</taxon>
        <taxon>Mucor</taxon>
    </lineage>
</organism>
<name>S2KIP7_MUCC1</name>
<feature type="compositionally biased region" description="Polar residues" evidence="1">
    <location>
        <begin position="170"/>
        <end position="193"/>
    </location>
</feature>